<name>A0A9W7E2M7_9STRA</name>
<reference evidence="5" key="1">
    <citation type="submission" date="2022-07" db="EMBL/GenBank/DDBJ databases">
        <title>Genome analysis of Parmales, a sister group of diatoms, reveals the evolutionary specialization of diatoms from phago-mixotrophs to photoautotrophs.</title>
        <authorList>
            <person name="Ban H."/>
            <person name="Sato S."/>
            <person name="Yoshikawa S."/>
            <person name="Kazumasa Y."/>
            <person name="Nakamura Y."/>
            <person name="Ichinomiya M."/>
            <person name="Saitoh K."/>
            <person name="Sato N."/>
            <person name="Blanc-Mathieu R."/>
            <person name="Endo H."/>
            <person name="Kuwata A."/>
            <person name="Ogata H."/>
        </authorList>
    </citation>
    <scope>NUCLEOTIDE SEQUENCE</scope>
</reference>
<evidence type="ECO:0000256" key="3">
    <source>
        <dbReference type="ARBA" id="ARBA00022704"/>
    </source>
</evidence>
<organism evidence="5 6">
    <name type="scientific">Triparma retinervis</name>
    <dbReference type="NCBI Taxonomy" id="2557542"/>
    <lineage>
        <taxon>Eukaryota</taxon>
        <taxon>Sar</taxon>
        <taxon>Stramenopiles</taxon>
        <taxon>Ochrophyta</taxon>
        <taxon>Bolidophyceae</taxon>
        <taxon>Parmales</taxon>
        <taxon>Triparmaceae</taxon>
        <taxon>Triparma</taxon>
    </lineage>
</organism>
<keyword evidence="6" id="KW-1185">Reference proteome</keyword>
<dbReference type="SUPFAM" id="SSF54403">
    <property type="entry name" value="Cystatin/monellin"/>
    <property type="match status" value="1"/>
</dbReference>
<sequence>MPMLSPRAKGLGEEFMKKSARKIAELGIWRKEMLLQIVALFVFAGVASGMQMMGGRSPVDVNAQGVQTAATHFVSNHNDNNLSRSNFKVLKAEQQVVSGINYYLTIQIGTVSGEACGDVKDVVIYDKFGTLSLTSVKDVGCGGEVEKE</sequence>
<dbReference type="InterPro" id="IPR018073">
    <property type="entry name" value="Prot_inh_cystat_CS"/>
</dbReference>
<dbReference type="AlphaFoldDB" id="A0A9W7E2M7"/>
<evidence type="ECO:0000256" key="1">
    <source>
        <dbReference type="ARBA" id="ARBA00009403"/>
    </source>
</evidence>
<dbReference type="GO" id="GO:0004869">
    <property type="term" value="F:cysteine-type endopeptidase inhibitor activity"/>
    <property type="evidence" value="ECO:0007669"/>
    <property type="project" value="UniProtKB-KW"/>
</dbReference>
<dbReference type="PANTHER" id="PTHR46186:SF2">
    <property type="entry name" value="CYSTATIN"/>
    <property type="match status" value="1"/>
</dbReference>
<dbReference type="PROSITE" id="PS00287">
    <property type="entry name" value="CYSTATIN"/>
    <property type="match status" value="1"/>
</dbReference>
<gene>
    <name evidence="5" type="ORF">TrRE_jg7978</name>
</gene>
<dbReference type="Proteomes" id="UP001165082">
    <property type="component" value="Unassembled WGS sequence"/>
</dbReference>
<dbReference type="GO" id="GO:0031982">
    <property type="term" value="C:vesicle"/>
    <property type="evidence" value="ECO:0007669"/>
    <property type="project" value="TreeGrafter"/>
</dbReference>
<dbReference type="GO" id="GO:0005615">
    <property type="term" value="C:extracellular space"/>
    <property type="evidence" value="ECO:0007669"/>
    <property type="project" value="TreeGrafter"/>
</dbReference>
<dbReference type="CDD" id="cd00042">
    <property type="entry name" value="CY"/>
    <property type="match status" value="1"/>
</dbReference>
<accession>A0A9W7E2M7</accession>
<dbReference type="Gene3D" id="3.10.450.10">
    <property type="match status" value="1"/>
</dbReference>
<dbReference type="InterPro" id="IPR000010">
    <property type="entry name" value="Cystatin_dom"/>
</dbReference>
<evidence type="ECO:0000259" key="4">
    <source>
        <dbReference type="SMART" id="SM00043"/>
    </source>
</evidence>
<dbReference type="GO" id="GO:0005737">
    <property type="term" value="C:cytoplasm"/>
    <property type="evidence" value="ECO:0007669"/>
    <property type="project" value="TreeGrafter"/>
</dbReference>
<keyword evidence="2" id="KW-0646">Protease inhibitor</keyword>
<comment type="similarity">
    <text evidence="1">Belongs to the cystatin family.</text>
</comment>
<comment type="caution">
    <text evidence="5">The sequence shown here is derived from an EMBL/GenBank/DDBJ whole genome shotgun (WGS) entry which is preliminary data.</text>
</comment>
<feature type="domain" description="Cystatin" evidence="4">
    <location>
        <begin position="51"/>
        <end position="139"/>
    </location>
</feature>
<evidence type="ECO:0000313" key="6">
    <source>
        <dbReference type="Proteomes" id="UP001165082"/>
    </source>
</evidence>
<keyword evidence="3" id="KW-0789">Thiol protease inhibitor</keyword>
<dbReference type="SMART" id="SM00043">
    <property type="entry name" value="CY"/>
    <property type="match status" value="1"/>
</dbReference>
<evidence type="ECO:0000313" key="5">
    <source>
        <dbReference type="EMBL" id="GMH65824.1"/>
    </source>
</evidence>
<dbReference type="InterPro" id="IPR046350">
    <property type="entry name" value="Cystatin_sf"/>
</dbReference>
<dbReference type="PANTHER" id="PTHR46186">
    <property type="entry name" value="CYSTATIN"/>
    <property type="match status" value="1"/>
</dbReference>
<proteinExistence type="inferred from homology"/>
<dbReference type="Pfam" id="PF00031">
    <property type="entry name" value="Cystatin"/>
    <property type="match status" value="1"/>
</dbReference>
<protein>
    <recommendedName>
        <fullName evidence="4">Cystatin domain-containing protein</fullName>
    </recommendedName>
</protein>
<dbReference type="OrthoDB" id="1908104at2759"/>
<evidence type="ECO:0000256" key="2">
    <source>
        <dbReference type="ARBA" id="ARBA00022690"/>
    </source>
</evidence>
<dbReference type="EMBL" id="BRXZ01001224">
    <property type="protein sequence ID" value="GMH65824.1"/>
    <property type="molecule type" value="Genomic_DNA"/>
</dbReference>